<dbReference type="InParanoid" id="A0A7J7E2X8"/>
<gene>
    <name evidence="2" type="ORF">HS088_TW01G00807</name>
</gene>
<evidence type="ECO:0000313" key="2">
    <source>
        <dbReference type="EMBL" id="KAF5752889.1"/>
    </source>
</evidence>
<dbReference type="OrthoDB" id="1862401at2759"/>
<dbReference type="EMBL" id="JAAARO010000001">
    <property type="protein sequence ID" value="KAF5752889.1"/>
    <property type="molecule type" value="Genomic_DNA"/>
</dbReference>
<dbReference type="GO" id="GO:0016740">
    <property type="term" value="F:transferase activity"/>
    <property type="evidence" value="ECO:0007669"/>
    <property type="project" value="UniProtKB-KW"/>
</dbReference>
<dbReference type="Proteomes" id="UP000593562">
    <property type="component" value="Unassembled WGS sequence"/>
</dbReference>
<dbReference type="AlphaFoldDB" id="A0A7J7E2X8"/>
<keyword evidence="1" id="KW-0808">Transferase</keyword>
<dbReference type="PANTHER" id="PTHR31896:SF43">
    <property type="entry name" value="PROTEIN ENHANCED PSEUDOMONAS SUSCEPTIBILITY 1"/>
    <property type="match status" value="1"/>
</dbReference>
<name>A0A7J7E2X8_TRIWF</name>
<dbReference type="Pfam" id="PF02458">
    <property type="entry name" value="Transferase"/>
    <property type="match status" value="1"/>
</dbReference>
<dbReference type="PANTHER" id="PTHR31896">
    <property type="entry name" value="FAMILY REGULATORY PROTEIN, PUTATIVE (AFU_ORTHOLOGUE AFUA_3G14730)-RELATED"/>
    <property type="match status" value="1"/>
</dbReference>
<evidence type="ECO:0008006" key="4">
    <source>
        <dbReference type="Google" id="ProtNLM"/>
    </source>
</evidence>
<proteinExistence type="predicted"/>
<protein>
    <recommendedName>
        <fullName evidence="4">HXXXD-type acyl-transferase family protein</fullName>
    </recommendedName>
</protein>
<keyword evidence="3" id="KW-1185">Reference proteome</keyword>
<evidence type="ECO:0000313" key="3">
    <source>
        <dbReference type="Proteomes" id="UP000593562"/>
    </source>
</evidence>
<comment type="caution">
    <text evidence="2">The sequence shown here is derived from an EMBL/GenBank/DDBJ whole genome shotgun (WGS) entry which is preliminary data.</text>
</comment>
<dbReference type="InterPro" id="IPR051283">
    <property type="entry name" value="Sec_Metabolite_Acyltrans"/>
</dbReference>
<accession>A0A7J7E2X8</accession>
<dbReference type="FunCoup" id="A0A7J7E2X8">
    <property type="interactions" value="209"/>
</dbReference>
<dbReference type="Gene3D" id="3.30.559.10">
    <property type="entry name" value="Chloramphenicol acetyltransferase-like domain"/>
    <property type="match status" value="2"/>
</dbReference>
<reference evidence="2 3" key="1">
    <citation type="journal article" date="2020" name="Nat. Commun.">
        <title>Genome of Tripterygium wilfordii and identification of cytochrome P450 involved in triptolide biosynthesis.</title>
        <authorList>
            <person name="Tu L."/>
            <person name="Su P."/>
            <person name="Zhang Z."/>
            <person name="Gao L."/>
            <person name="Wang J."/>
            <person name="Hu T."/>
            <person name="Zhou J."/>
            <person name="Zhang Y."/>
            <person name="Zhao Y."/>
            <person name="Liu Y."/>
            <person name="Song Y."/>
            <person name="Tong Y."/>
            <person name="Lu Y."/>
            <person name="Yang J."/>
            <person name="Xu C."/>
            <person name="Jia M."/>
            <person name="Peters R.J."/>
            <person name="Huang L."/>
            <person name="Gao W."/>
        </authorList>
    </citation>
    <scope>NUCLEOTIDE SEQUENCE [LARGE SCALE GENOMIC DNA]</scope>
    <source>
        <strain evidence="3">cv. XIE 37</strain>
        <tissue evidence="2">Leaf</tissue>
    </source>
</reference>
<organism evidence="2 3">
    <name type="scientific">Tripterygium wilfordii</name>
    <name type="common">Thunder God vine</name>
    <dbReference type="NCBI Taxonomy" id="458696"/>
    <lineage>
        <taxon>Eukaryota</taxon>
        <taxon>Viridiplantae</taxon>
        <taxon>Streptophyta</taxon>
        <taxon>Embryophyta</taxon>
        <taxon>Tracheophyta</taxon>
        <taxon>Spermatophyta</taxon>
        <taxon>Magnoliopsida</taxon>
        <taxon>eudicotyledons</taxon>
        <taxon>Gunneridae</taxon>
        <taxon>Pentapetalae</taxon>
        <taxon>rosids</taxon>
        <taxon>fabids</taxon>
        <taxon>Celastrales</taxon>
        <taxon>Celastraceae</taxon>
        <taxon>Tripterygium</taxon>
    </lineage>
</organism>
<evidence type="ECO:0000256" key="1">
    <source>
        <dbReference type="ARBA" id="ARBA00022679"/>
    </source>
</evidence>
<dbReference type="InterPro" id="IPR023213">
    <property type="entry name" value="CAT-like_dom_sf"/>
</dbReference>
<sequence length="435" mass="48028">MASVRLISTSTVKAETITEPNRRIELTPWDLHILLMGSIQKGLVFHKPKPAQEENSLINHLNTSFSRTLNFFPPLAGRFSIIEHEDNTRSFYIDCNNAGAYFLHAVADGVTIADILDPIYVPSLVHSFFPLNGVKNYEGVSKPLLGVQVTELVDGIFIGFTINHAAADGTTLWNFVNSWSEISRGFSEISKPPSFTRAFLAHPIRIPSSSLNGNAPVTSIPHLQDRVFHFSKDKIAELKSRVGTEIGANRISSLQALLAHVWRSVIRNRQLPADQDTSILLAIGTRSRLHQLVPQQYFGNAFQYEATTLKAGDLLECGIGYVACEMNKIITGHAEEGKLMNFLESRVKNPKLTTLWENNTDALATSGSPRFHVYGNDFGWGKPIAVRSGVANKYNGKLTMFMGAEEGSVDIEASLPLDILEAMGSDMEFMNAVSH</sequence>